<dbReference type="GO" id="GO:0004190">
    <property type="term" value="F:aspartic-type endopeptidase activity"/>
    <property type="evidence" value="ECO:0007669"/>
    <property type="project" value="UniProtKB-EC"/>
</dbReference>
<organism evidence="22 23">
    <name type="scientific">Salinivibrio kushneri</name>
    <dbReference type="NCBI Taxonomy" id="1908198"/>
    <lineage>
        <taxon>Bacteria</taxon>
        <taxon>Pseudomonadati</taxon>
        <taxon>Pseudomonadota</taxon>
        <taxon>Gammaproteobacteria</taxon>
        <taxon>Vibrionales</taxon>
        <taxon>Vibrionaceae</taxon>
        <taxon>Salinivibrio</taxon>
    </lineage>
</organism>
<sequence>MLIFSSPLFIFFAGLFGLIIGSFLNVVIARLPIMMERRWRQECLATFPDAGIDAPDAQRFDLCLPASHCPACKQTIRWYDNLPLFSWLVLKGRCRHCQHSISKRYPLVELTSAMLCMLPAWLIPSPAWAIAVMGASLTLLALTLIDWETLLLPDQLTLPLMWAGIGLALTGISPVTLSESVIGAMVGYVSLWSLFWAFKLTTGKEGMGYGDFKLFAALGAWVGWQALPLLILVASLSGAIVGALLLRQQRKSLQHAFAFGPFIAVAGWLSLLWGDSLLYWYLSQILGVR</sequence>
<evidence type="ECO:0000256" key="4">
    <source>
        <dbReference type="ARBA" id="ARBA00022519"/>
    </source>
</evidence>
<evidence type="ECO:0000256" key="13">
    <source>
        <dbReference type="ARBA" id="ARBA00023268"/>
    </source>
</evidence>
<evidence type="ECO:0000256" key="2">
    <source>
        <dbReference type="ARBA" id="ARBA00005801"/>
    </source>
</evidence>
<comment type="similarity">
    <text evidence="2 17">Belongs to the peptidase A24 family.</text>
</comment>
<feature type="transmembrane region" description="Helical" evidence="19">
    <location>
        <begin position="6"/>
        <end position="28"/>
    </location>
</feature>
<evidence type="ECO:0000256" key="7">
    <source>
        <dbReference type="ARBA" id="ARBA00022679"/>
    </source>
</evidence>
<proteinExistence type="inferred from homology"/>
<dbReference type="Pfam" id="PF06750">
    <property type="entry name" value="A24_N_bact"/>
    <property type="match status" value="1"/>
</dbReference>
<evidence type="ECO:0000256" key="11">
    <source>
        <dbReference type="ARBA" id="ARBA00022989"/>
    </source>
</evidence>
<evidence type="ECO:0000256" key="17">
    <source>
        <dbReference type="RuleBase" id="RU003793"/>
    </source>
</evidence>
<gene>
    <name evidence="22" type="ORF">N8M53_02030</name>
</gene>
<keyword evidence="10 18" id="KW-0378">Hydrolase</keyword>
<keyword evidence="5 18" id="KW-0489">Methyltransferase</keyword>
<dbReference type="GO" id="GO:0005886">
    <property type="term" value="C:plasma membrane"/>
    <property type="evidence" value="ECO:0007669"/>
    <property type="project" value="UniProtKB-SubCell"/>
</dbReference>
<dbReference type="EC" id="2.1.1.-" evidence="18"/>
<evidence type="ECO:0000256" key="10">
    <source>
        <dbReference type="ARBA" id="ARBA00022801"/>
    </source>
</evidence>
<keyword evidence="7 18" id="KW-0808">Transferase</keyword>
<dbReference type="FunFam" id="1.20.120.1220:FF:000001">
    <property type="entry name" value="Type 4 prepilin-like proteins leader peptide-processing enzyme"/>
    <property type="match status" value="1"/>
</dbReference>
<dbReference type="InterPro" id="IPR010627">
    <property type="entry name" value="Prepilin_pept_A24_N"/>
</dbReference>
<keyword evidence="6 18" id="KW-0645">Protease</keyword>
<dbReference type="InterPro" id="IPR050882">
    <property type="entry name" value="Prepilin_peptidase/N-MTase"/>
</dbReference>
<evidence type="ECO:0000256" key="5">
    <source>
        <dbReference type="ARBA" id="ARBA00022603"/>
    </source>
</evidence>
<dbReference type="Pfam" id="PF01478">
    <property type="entry name" value="Peptidase_A24"/>
    <property type="match status" value="1"/>
</dbReference>
<evidence type="ECO:0000256" key="1">
    <source>
        <dbReference type="ARBA" id="ARBA00004429"/>
    </source>
</evidence>
<dbReference type="AlphaFoldDB" id="A0AA47KLG8"/>
<keyword evidence="12 19" id="KW-0472">Membrane</keyword>
<evidence type="ECO:0000256" key="8">
    <source>
        <dbReference type="ARBA" id="ARBA00022691"/>
    </source>
</evidence>
<dbReference type="PANTHER" id="PTHR30487:SF0">
    <property type="entry name" value="PREPILIN LEADER PEPTIDASE_N-METHYLTRANSFERASE-RELATED"/>
    <property type="match status" value="1"/>
</dbReference>
<comment type="catalytic activity">
    <reaction evidence="14 18">
        <text>Typically cleaves a -Gly-|-Phe- bond to release an N-terminal, basic peptide of 5-8 residues from type IV prepilin, and then N-methylates the new N-terminal amino group, the methyl donor being S-adenosyl-L-methionine.</text>
        <dbReference type="EC" id="3.4.23.43"/>
    </reaction>
</comment>
<evidence type="ECO:0000256" key="18">
    <source>
        <dbReference type="RuleBase" id="RU003794"/>
    </source>
</evidence>
<keyword evidence="3" id="KW-1003">Cell membrane</keyword>
<evidence type="ECO:0000313" key="22">
    <source>
        <dbReference type="EMBL" id="WBA09028.1"/>
    </source>
</evidence>
<feature type="transmembrane region" description="Helical" evidence="19">
    <location>
        <begin position="128"/>
        <end position="145"/>
    </location>
</feature>
<protein>
    <recommendedName>
        <fullName evidence="16 18">Prepilin leader peptidase/N-methyltransferase</fullName>
        <ecNumber evidence="18">2.1.1.-</ecNumber>
        <ecNumber evidence="15 18">3.4.23.43</ecNumber>
    </recommendedName>
</protein>
<dbReference type="InterPro" id="IPR000045">
    <property type="entry name" value="Prepilin_IV_endopep_pep"/>
</dbReference>
<feature type="transmembrane region" description="Helical" evidence="19">
    <location>
        <begin position="214"/>
        <end position="246"/>
    </location>
</feature>
<keyword evidence="11 19" id="KW-1133">Transmembrane helix</keyword>
<feature type="transmembrane region" description="Helical" evidence="19">
    <location>
        <begin position="181"/>
        <end position="202"/>
    </location>
</feature>
<accession>A0AA47KLG8</accession>
<dbReference type="RefSeq" id="WP_269579290.1">
    <property type="nucleotide sequence ID" value="NZ_CP114588.1"/>
</dbReference>
<evidence type="ECO:0000259" key="21">
    <source>
        <dbReference type="Pfam" id="PF06750"/>
    </source>
</evidence>
<evidence type="ECO:0000313" key="23">
    <source>
        <dbReference type="Proteomes" id="UP001164748"/>
    </source>
</evidence>
<name>A0AA47KLG8_9GAMM</name>
<evidence type="ECO:0000256" key="15">
    <source>
        <dbReference type="ARBA" id="ARBA00067082"/>
    </source>
</evidence>
<reference evidence="22" key="1">
    <citation type="submission" date="2022-09" db="EMBL/GenBank/DDBJ databases">
        <authorList>
            <person name="Li Z.-J."/>
        </authorList>
    </citation>
    <scope>NUCLEOTIDE SEQUENCE</scope>
    <source>
        <strain evidence="22">TGB11</strain>
    </source>
</reference>
<comment type="function">
    <text evidence="18">Plays an essential role in type IV pili and type II pseudopili formation by proteolytically removing the leader sequence from substrate proteins and subsequently monomethylating the alpha-amino group of the newly exposed N-terminal phenylalanine.</text>
</comment>
<dbReference type="PRINTS" id="PR00864">
    <property type="entry name" value="PREPILNPTASE"/>
</dbReference>
<keyword evidence="4" id="KW-0997">Cell inner membrane</keyword>
<dbReference type="Proteomes" id="UP001164748">
    <property type="component" value="Chromosome"/>
</dbReference>
<evidence type="ECO:0000256" key="14">
    <source>
        <dbReference type="ARBA" id="ARBA00050401"/>
    </source>
</evidence>
<dbReference type="InterPro" id="IPR014032">
    <property type="entry name" value="Peptidase_A24A_bac"/>
</dbReference>
<dbReference type="PANTHER" id="PTHR30487">
    <property type="entry name" value="TYPE 4 PREPILIN-LIKE PROTEINS LEADER PEPTIDE-PROCESSING ENZYME"/>
    <property type="match status" value="1"/>
</dbReference>
<keyword evidence="13 18" id="KW-0511">Multifunctional enzyme</keyword>
<evidence type="ECO:0000256" key="3">
    <source>
        <dbReference type="ARBA" id="ARBA00022475"/>
    </source>
</evidence>
<evidence type="ECO:0000256" key="16">
    <source>
        <dbReference type="ARBA" id="ARBA00071870"/>
    </source>
</evidence>
<dbReference type="GO" id="GO:0032259">
    <property type="term" value="P:methylation"/>
    <property type="evidence" value="ECO:0007669"/>
    <property type="project" value="UniProtKB-KW"/>
</dbReference>
<dbReference type="GO" id="GO:0008168">
    <property type="term" value="F:methyltransferase activity"/>
    <property type="evidence" value="ECO:0007669"/>
    <property type="project" value="UniProtKB-KW"/>
</dbReference>
<evidence type="ECO:0000256" key="9">
    <source>
        <dbReference type="ARBA" id="ARBA00022692"/>
    </source>
</evidence>
<keyword evidence="9 18" id="KW-0812">Transmembrane</keyword>
<dbReference type="EMBL" id="CP114588">
    <property type="protein sequence ID" value="WBA09028.1"/>
    <property type="molecule type" value="Genomic_DNA"/>
</dbReference>
<evidence type="ECO:0000256" key="19">
    <source>
        <dbReference type="SAM" id="Phobius"/>
    </source>
</evidence>
<keyword evidence="8" id="KW-0949">S-adenosyl-L-methionine</keyword>
<feature type="transmembrane region" description="Helical" evidence="19">
    <location>
        <begin position="157"/>
        <end position="175"/>
    </location>
</feature>
<dbReference type="Gene3D" id="1.20.120.1220">
    <property type="match status" value="1"/>
</dbReference>
<feature type="domain" description="Prepilin peptidase A24 N-terminal" evidence="21">
    <location>
        <begin position="15"/>
        <end position="121"/>
    </location>
</feature>
<dbReference type="EC" id="3.4.23.43" evidence="15 18"/>
<evidence type="ECO:0000256" key="12">
    <source>
        <dbReference type="ARBA" id="ARBA00023136"/>
    </source>
</evidence>
<dbReference type="GO" id="GO:0006465">
    <property type="term" value="P:signal peptide processing"/>
    <property type="evidence" value="ECO:0007669"/>
    <property type="project" value="TreeGrafter"/>
</dbReference>
<feature type="transmembrane region" description="Helical" evidence="19">
    <location>
        <begin position="258"/>
        <end position="282"/>
    </location>
</feature>
<comment type="subcellular location">
    <subcellularLocation>
        <location evidence="1">Cell inner membrane</location>
        <topology evidence="1">Multi-pass membrane protein</topology>
    </subcellularLocation>
    <subcellularLocation>
        <location evidence="18">Cell membrane</location>
        <topology evidence="18">Multi-pass membrane protein</topology>
    </subcellularLocation>
</comment>
<evidence type="ECO:0000259" key="20">
    <source>
        <dbReference type="Pfam" id="PF01478"/>
    </source>
</evidence>
<feature type="domain" description="Prepilin type IV endopeptidase peptidase" evidence="20">
    <location>
        <begin position="137"/>
        <end position="242"/>
    </location>
</feature>
<evidence type="ECO:0000256" key="6">
    <source>
        <dbReference type="ARBA" id="ARBA00022670"/>
    </source>
</evidence>